<feature type="signal peptide" evidence="3">
    <location>
        <begin position="1"/>
        <end position="39"/>
    </location>
</feature>
<keyword evidence="2" id="KW-1133">Transmembrane helix</keyword>
<keyword evidence="2" id="KW-0472">Membrane</keyword>
<proteinExistence type="predicted"/>
<keyword evidence="3" id="KW-0732">Signal</keyword>
<evidence type="ECO:0008006" key="6">
    <source>
        <dbReference type="Google" id="ProtNLM"/>
    </source>
</evidence>
<feature type="transmembrane region" description="Helical" evidence="2">
    <location>
        <begin position="478"/>
        <end position="504"/>
    </location>
</feature>
<evidence type="ECO:0000256" key="2">
    <source>
        <dbReference type="SAM" id="Phobius"/>
    </source>
</evidence>
<evidence type="ECO:0000313" key="4">
    <source>
        <dbReference type="EMBL" id="TBO59457.1"/>
    </source>
</evidence>
<gene>
    <name evidence="4" type="ORF">EYS09_11945</name>
</gene>
<keyword evidence="2" id="KW-0812">Transmembrane</keyword>
<feature type="transmembrane region" description="Helical" evidence="2">
    <location>
        <begin position="198"/>
        <end position="222"/>
    </location>
</feature>
<evidence type="ECO:0000256" key="3">
    <source>
        <dbReference type="SAM" id="SignalP"/>
    </source>
</evidence>
<feature type="transmembrane region" description="Helical" evidence="2">
    <location>
        <begin position="510"/>
        <end position="527"/>
    </location>
</feature>
<feature type="compositionally biased region" description="Low complexity" evidence="1">
    <location>
        <begin position="45"/>
        <end position="66"/>
    </location>
</feature>
<feature type="region of interest" description="Disordered" evidence="1">
    <location>
        <begin position="45"/>
        <end position="78"/>
    </location>
</feature>
<reference evidence="4 5" key="1">
    <citation type="submission" date="2019-02" db="EMBL/GenBank/DDBJ databases">
        <title>Draft Genome Sequence of Streptomyces sp. AM-2504, identified by 16S rRNA comparative analysis as a Streptomyces Kasugaensis strain.</title>
        <authorList>
            <person name="Napolioni V."/>
            <person name="Giuliodori A.M."/>
            <person name="Spurio R."/>
            <person name="Fabbretti A."/>
        </authorList>
    </citation>
    <scope>NUCLEOTIDE SEQUENCE [LARGE SCALE GENOMIC DNA]</scope>
    <source>
        <strain evidence="4 5">AM-2504</strain>
    </source>
</reference>
<feature type="transmembrane region" description="Helical" evidence="2">
    <location>
        <begin position="151"/>
        <end position="177"/>
    </location>
</feature>
<dbReference type="AlphaFoldDB" id="A0A4Q9HWA0"/>
<organism evidence="4 5">
    <name type="scientific">Streptomyces kasugaensis</name>
    <dbReference type="NCBI Taxonomy" id="1946"/>
    <lineage>
        <taxon>Bacteria</taxon>
        <taxon>Bacillati</taxon>
        <taxon>Actinomycetota</taxon>
        <taxon>Actinomycetes</taxon>
        <taxon>Kitasatosporales</taxon>
        <taxon>Streptomycetaceae</taxon>
        <taxon>Streptomyces</taxon>
    </lineage>
</organism>
<accession>A0A4Q9HWA0</accession>
<dbReference type="RefSeq" id="WP_131123185.1">
    <property type="nucleotide sequence ID" value="NZ_SIXH01000080.1"/>
</dbReference>
<sequence length="818" mass="85701">MRWLRLAGQAAWTGRRGAWRLVLMLCAAAVLAAATAVHAAAAPEPKPSASASAQPSPSGSTAPGSPDQKPVPDGHAGMAYEDATQGKAAAKKAQREAKESLRKTLHRLGIGKDDLLDSFHVTDENGIPVSAFKVDSESGEWSDWDLKVEEWLTSLLFMCTKWLVAFACWLLAWALGFKLASLLLKPALAVSDSLYSSVLLQLGLPGLFLAFSGTVAAWHFFFGDRSRGWGELTASLLISALAATSLASPPQSLLGTDGAVGKARDLGVAVAAIVMGDEDPTGHSTDAVTGITTPITDELVNAFVVQPSQVLTYGQTFTDDTKDKCASQFTFSRIQTAFVNQQVAQQTKATKDMPGAGDILLPGVGGKIDDFVKDKAAQWGLDTFVTKPDEKFEKACVSGNAKEAKKASVDKLAGAFFMLLAALLVCVLIIGLAGGYLAAQVWLAAEAMLLRCALIAGTLPGPGRAWLWSRGAAIARGLALLIVLVVGLGVFVVAVTAVVSAAPADVPGGIVVRFVTVDILCVGALIFRKRLIRRSHQIAARLKTRVGASKLGGAAAPSDLGSGGGGGRRGTLGKIGGAALMLGMMAATGGTAGAVGGGLGRAGGTRALTGRLAKDAGSLARGAERTVRAGARTGMRAGLAGLKSTVGLPVYGPRAARRTAAAVQAVPGQVTTAATQLKDRLDAAREMYEPQVRDFADEYWRGIGGRWISNRVRARRGLPPRPSRPTGRSAHRTTGPAARRAPGQPLNPTPASPRRSRRPQMVPQRPMTPPASSQQASLQQRLHRIRTRAAAANRPVTPPAPPRRQPPPPRPTRPRRRS</sequence>
<feature type="compositionally biased region" description="Pro residues" evidence="1">
    <location>
        <begin position="796"/>
        <end position="811"/>
    </location>
</feature>
<dbReference type="EMBL" id="SIXH01000080">
    <property type="protein sequence ID" value="TBO59457.1"/>
    <property type="molecule type" value="Genomic_DNA"/>
</dbReference>
<feature type="region of interest" description="Disordered" evidence="1">
    <location>
        <begin position="714"/>
        <end position="818"/>
    </location>
</feature>
<dbReference type="Proteomes" id="UP000292452">
    <property type="component" value="Unassembled WGS sequence"/>
</dbReference>
<feature type="transmembrane region" description="Helical" evidence="2">
    <location>
        <begin position="228"/>
        <end position="247"/>
    </location>
</feature>
<name>A0A4Q9HWA0_STRKA</name>
<feature type="chain" id="PRO_5038883991" description="Integral membrane protein" evidence="3">
    <location>
        <begin position="40"/>
        <end position="818"/>
    </location>
</feature>
<feature type="compositionally biased region" description="Low complexity" evidence="1">
    <location>
        <begin position="771"/>
        <end position="780"/>
    </location>
</feature>
<evidence type="ECO:0000256" key="1">
    <source>
        <dbReference type="SAM" id="MobiDB-lite"/>
    </source>
</evidence>
<feature type="transmembrane region" description="Helical" evidence="2">
    <location>
        <begin position="412"/>
        <end position="433"/>
    </location>
</feature>
<evidence type="ECO:0000313" key="5">
    <source>
        <dbReference type="Proteomes" id="UP000292452"/>
    </source>
</evidence>
<comment type="caution">
    <text evidence="4">The sequence shown here is derived from an EMBL/GenBank/DDBJ whole genome shotgun (WGS) entry which is preliminary data.</text>
</comment>
<protein>
    <recommendedName>
        <fullName evidence="6">Integral membrane protein</fullName>
    </recommendedName>
</protein>
<keyword evidence="5" id="KW-1185">Reference proteome</keyword>